<organism evidence="8 9">
    <name type="scientific">Bursaphelenchus okinawaensis</name>
    <dbReference type="NCBI Taxonomy" id="465554"/>
    <lineage>
        <taxon>Eukaryota</taxon>
        <taxon>Metazoa</taxon>
        <taxon>Ecdysozoa</taxon>
        <taxon>Nematoda</taxon>
        <taxon>Chromadorea</taxon>
        <taxon>Rhabditida</taxon>
        <taxon>Tylenchina</taxon>
        <taxon>Tylenchomorpha</taxon>
        <taxon>Aphelenchoidea</taxon>
        <taxon>Aphelenchoididae</taxon>
        <taxon>Bursaphelenchus</taxon>
    </lineage>
</organism>
<keyword evidence="5 6" id="KW-0472">Membrane</keyword>
<accession>A0A811K4D7</accession>
<dbReference type="AlphaFoldDB" id="A0A811K4D7"/>
<evidence type="ECO:0000313" key="9">
    <source>
        <dbReference type="Proteomes" id="UP000614601"/>
    </source>
</evidence>
<feature type="transmembrane region" description="Helical" evidence="6">
    <location>
        <begin position="182"/>
        <end position="203"/>
    </location>
</feature>
<comment type="similarity">
    <text evidence="2">Belongs to the PA-phosphatase related phosphoesterase family.</text>
</comment>
<evidence type="ECO:0000256" key="6">
    <source>
        <dbReference type="SAM" id="Phobius"/>
    </source>
</evidence>
<dbReference type="Proteomes" id="UP000783686">
    <property type="component" value="Unassembled WGS sequence"/>
</dbReference>
<feature type="transmembrane region" description="Helical" evidence="6">
    <location>
        <begin position="215"/>
        <end position="232"/>
    </location>
</feature>
<dbReference type="GO" id="GO:0006644">
    <property type="term" value="P:phospholipid metabolic process"/>
    <property type="evidence" value="ECO:0007669"/>
    <property type="project" value="InterPro"/>
</dbReference>
<feature type="domain" description="Phosphatidic acid phosphatase type 2/haloperoxidase" evidence="7">
    <location>
        <begin position="119"/>
        <end position="262"/>
    </location>
</feature>
<evidence type="ECO:0000259" key="7">
    <source>
        <dbReference type="SMART" id="SM00014"/>
    </source>
</evidence>
<keyword evidence="3 6" id="KW-0812">Transmembrane</keyword>
<gene>
    <name evidence="8" type="ORF">BOKJ2_LOCUS3388</name>
</gene>
<dbReference type="InterPro" id="IPR036938">
    <property type="entry name" value="PAP2/HPO_sf"/>
</dbReference>
<evidence type="ECO:0000313" key="8">
    <source>
        <dbReference type="EMBL" id="CAD5210826.1"/>
    </source>
</evidence>
<protein>
    <recommendedName>
        <fullName evidence="7">Phosphatidic acid phosphatase type 2/haloperoxidase domain-containing protein</fullName>
    </recommendedName>
</protein>
<dbReference type="SMART" id="SM00014">
    <property type="entry name" value="acidPPc"/>
    <property type="match status" value="1"/>
</dbReference>
<dbReference type="OrthoDB" id="8907274at2759"/>
<dbReference type="PANTHER" id="PTHR10165">
    <property type="entry name" value="LIPID PHOSPHATE PHOSPHATASE"/>
    <property type="match status" value="1"/>
</dbReference>
<name>A0A811K4D7_9BILA</name>
<evidence type="ECO:0000256" key="5">
    <source>
        <dbReference type="ARBA" id="ARBA00023136"/>
    </source>
</evidence>
<evidence type="ECO:0000256" key="4">
    <source>
        <dbReference type="ARBA" id="ARBA00022989"/>
    </source>
</evidence>
<dbReference type="EMBL" id="CAJFDH010000002">
    <property type="protein sequence ID" value="CAD5210826.1"/>
    <property type="molecule type" value="Genomic_DNA"/>
</dbReference>
<dbReference type="Gene3D" id="1.20.144.10">
    <property type="entry name" value="Phosphatidic acid phosphatase type 2/haloperoxidase"/>
    <property type="match status" value="1"/>
</dbReference>
<keyword evidence="9" id="KW-1185">Reference proteome</keyword>
<sequence length="290" mass="33104">MTQPNIVRLHTTPRFIPTIVILVVQSLLIFGVFSCGYYLILPKLLPKKTGYICDDPSLKYTYKDNTIDIAVVHSFSLVIVAMAFLIECEPHQCFKTRKITTTDSEIGLNNRIFRFLHIVLGLAFGAVANYILYQIVKFAFTRHRPHFFDVCRPDAEQCRPGDYVERYECRGTNMKTIKDAHLSFYSGHASTAFYYATFAAIYLHLRLVKKNLNCLPWLFMFSCLWYAGAMYVAGSRVQDNKHHFVDVVVGSVVGLALGLGMVLVYVRQSVLRFSKPERNYIATESDLTPP</sequence>
<feature type="transmembrane region" description="Helical" evidence="6">
    <location>
        <begin position="67"/>
        <end position="86"/>
    </location>
</feature>
<evidence type="ECO:0000256" key="3">
    <source>
        <dbReference type="ARBA" id="ARBA00022692"/>
    </source>
</evidence>
<evidence type="ECO:0000256" key="2">
    <source>
        <dbReference type="ARBA" id="ARBA00008816"/>
    </source>
</evidence>
<dbReference type="SUPFAM" id="SSF48317">
    <property type="entry name" value="Acid phosphatase/Vanadium-dependent haloperoxidase"/>
    <property type="match status" value="1"/>
</dbReference>
<dbReference type="Proteomes" id="UP000614601">
    <property type="component" value="Unassembled WGS sequence"/>
</dbReference>
<keyword evidence="4 6" id="KW-1133">Transmembrane helix</keyword>
<dbReference type="InterPro" id="IPR000326">
    <property type="entry name" value="PAP2/HPO"/>
</dbReference>
<dbReference type="InterPro" id="IPR043216">
    <property type="entry name" value="PAP-like"/>
</dbReference>
<dbReference type="PANTHER" id="PTHR10165:SF103">
    <property type="entry name" value="PHOSPHOLIPID PHOSPHATASE HOMOLOG 1.2 HOMOLOG"/>
    <property type="match status" value="1"/>
</dbReference>
<evidence type="ECO:0000256" key="1">
    <source>
        <dbReference type="ARBA" id="ARBA00004141"/>
    </source>
</evidence>
<comment type="subcellular location">
    <subcellularLocation>
        <location evidence="1">Membrane</location>
        <topology evidence="1">Multi-pass membrane protein</topology>
    </subcellularLocation>
</comment>
<feature type="transmembrane region" description="Helical" evidence="6">
    <location>
        <begin position="244"/>
        <end position="266"/>
    </location>
</feature>
<dbReference type="EMBL" id="CAJFCW020000002">
    <property type="protein sequence ID" value="CAG9092175.1"/>
    <property type="molecule type" value="Genomic_DNA"/>
</dbReference>
<comment type="caution">
    <text evidence="8">The sequence shown here is derived from an EMBL/GenBank/DDBJ whole genome shotgun (WGS) entry which is preliminary data.</text>
</comment>
<dbReference type="GO" id="GO:0046839">
    <property type="term" value="P:phospholipid dephosphorylation"/>
    <property type="evidence" value="ECO:0007669"/>
    <property type="project" value="TreeGrafter"/>
</dbReference>
<dbReference type="GO" id="GO:0008195">
    <property type="term" value="F:phosphatidate phosphatase activity"/>
    <property type="evidence" value="ECO:0007669"/>
    <property type="project" value="TreeGrafter"/>
</dbReference>
<feature type="transmembrane region" description="Helical" evidence="6">
    <location>
        <begin position="112"/>
        <end position="133"/>
    </location>
</feature>
<dbReference type="Pfam" id="PF01569">
    <property type="entry name" value="PAP2"/>
    <property type="match status" value="1"/>
</dbReference>
<reference evidence="8" key="1">
    <citation type="submission" date="2020-09" db="EMBL/GenBank/DDBJ databases">
        <authorList>
            <person name="Kikuchi T."/>
        </authorList>
    </citation>
    <scope>NUCLEOTIDE SEQUENCE</scope>
    <source>
        <strain evidence="8">SH1</strain>
    </source>
</reference>
<proteinExistence type="inferred from homology"/>
<feature type="transmembrane region" description="Helical" evidence="6">
    <location>
        <begin position="15"/>
        <end position="40"/>
    </location>
</feature>
<dbReference type="GO" id="GO:0005886">
    <property type="term" value="C:plasma membrane"/>
    <property type="evidence" value="ECO:0007669"/>
    <property type="project" value="TreeGrafter"/>
</dbReference>
<dbReference type="GO" id="GO:0007165">
    <property type="term" value="P:signal transduction"/>
    <property type="evidence" value="ECO:0007669"/>
    <property type="project" value="TreeGrafter"/>
</dbReference>